<dbReference type="EMBL" id="JAAAUY010000258">
    <property type="protein sequence ID" value="KAF9332470.1"/>
    <property type="molecule type" value="Genomic_DNA"/>
</dbReference>
<organism evidence="3 4">
    <name type="scientific">Podila minutissima</name>
    <dbReference type="NCBI Taxonomy" id="64525"/>
    <lineage>
        <taxon>Eukaryota</taxon>
        <taxon>Fungi</taxon>
        <taxon>Fungi incertae sedis</taxon>
        <taxon>Mucoromycota</taxon>
        <taxon>Mortierellomycotina</taxon>
        <taxon>Mortierellomycetes</taxon>
        <taxon>Mortierellales</taxon>
        <taxon>Mortierellaceae</taxon>
        <taxon>Podila</taxon>
    </lineage>
</organism>
<protein>
    <recommendedName>
        <fullName evidence="5">Membrane-associated protein</fullName>
    </recommendedName>
</protein>
<feature type="compositionally biased region" description="Polar residues" evidence="1">
    <location>
        <begin position="500"/>
        <end position="521"/>
    </location>
</feature>
<feature type="region of interest" description="Disordered" evidence="1">
    <location>
        <begin position="365"/>
        <end position="388"/>
    </location>
</feature>
<keyword evidence="2" id="KW-0732">Signal</keyword>
<proteinExistence type="predicted"/>
<feature type="chain" id="PRO_5040200334" description="Membrane-associated protein" evidence="2">
    <location>
        <begin position="22"/>
        <end position="521"/>
    </location>
</feature>
<evidence type="ECO:0000313" key="4">
    <source>
        <dbReference type="Proteomes" id="UP000696485"/>
    </source>
</evidence>
<evidence type="ECO:0008006" key="5">
    <source>
        <dbReference type="Google" id="ProtNLM"/>
    </source>
</evidence>
<comment type="caution">
    <text evidence="3">The sequence shown here is derived from an EMBL/GenBank/DDBJ whole genome shotgun (WGS) entry which is preliminary data.</text>
</comment>
<reference evidence="3" key="1">
    <citation type="journal article" date="2020" name="Fungal Divers.">
        <title>Resolving the Mortierellaceae phylogeny through synthesis of multi-gene phylogenetics and phylogenomics.</title>
        <authorList>
            <person name="Vandepol N."/>
            <person name="Liber J."/>
            <person name="Desiro A."/>
            <person name="Na H."/>
            <person name="Kennedy M."/>
            <person name="Barry K."/>
            <person name="Grigoriev I.V."/>
            <person name="Miller A.N."/>
            <person name="O'Donnell K."/>
            <person name="Stajich J.E."/>
            <person name="Bonito G."/>
        </authorList>
    </citation>
    <scope>NUCLEOTIDE SEQUENCE</scope>
    <source>
        <strain evidence="3">NVP1</strain>
    </source>
</reference>
<keyword evidence="4" id="KW-1185">Reference proteome</keyword>
<evidence type="ECO:0000256" key="2">
    <source>
        <dbReference type="SAM" id="SignalP"/>
    </source>
</evidence>
<dbReference type="Proteomes" id="UP000696485">
    <property type="component" value="Unassembled WGS sequence"/>
</dbReference>
<evidence type="ECO:0000313" key="3">
    <source>
        <dbReference type="EMBL" id="KAF9332470.1"/>
    </source>
</evidence>
<dbReference type="AlphaFoldDB" id="A0A9P5VM82"/>
<sequence length="521" mass="56716">MSNAVLVSAVIVSFSPLFVSSILTAMVSCTDLEGSPIAARAFTTQLISMDLSFWIAYLKSESTVEETLTAMLNDTRRNLNPNPRTRYTPRTFAHEDGCGESNAIITMNLTYGIHFPSTTINCEGYIMLPTGATFDWEPMAASFRTIDSSTAMAVAPAAKGNGAPIVEAIEPFFFAIGSDRLCTRVTSREVQRGMSIDFPKDGMMALPKTHATKCQYGTDGSLVSSVTYFKFAVSRMKDLDNITASILDDPTSLPLLKPMNAAIHEGVFVSPTNNSTLPESIADQLYILYDAVELKDAYEVSTAAFAVVCVFTGLFRLIWAFSETFFPTVYNITLYKTIYKGLNSKDESVPMLMHCTHDPLAFDGNQVGLHPDDQPSVAPETSSQDHPMVSLQRHNNVPNQQQERQSLMLLDGIPTQSPLMSSWPITAATPIMSPTTARTTATPGTTTSTSRPIQATQLQPFGSTNLDVPPSIHPRCVWFAHGTSSTSLVQARLHGATTHGGDQTSDFSTRQGPTLIQSPFE</sequence>
<gene>
    <name evidence="3" type="ORF">BG006_004644</name>
</gene>
<evidence type="ECO:0000256" key="1">
    <source>
        <dbReference type="SAM" id="MobiDB-lite"/>
    </source>
</evidence>
<feature type="region of interest" description="Disordered" evidence="1">
    <location>
        <begin position="496"/>
        <end position="521"/>
    </location>
</feature>
<feature type="signal peptide" evidence="2">
    <location>
        <begin position="1"/>
        <end position="21"/>
    </location>
</feature>
<name>A0A9P5VM82_9FUNG</name>
<accession>A0A9P5VM82</accession>